<dbReference type="GO" id="GO:0003676">
    <property type="term" value="F:nucleic acid binding"/>
    <property type="evidence" value="ECO:0007669"/>
    <property type="project" value="InterPro"/>
</dbReference>
<evidence type="ECO:0000313" key="5">
    <source>
        <dbReference type="Proteomes" id="UP000305948"/>
    </source>
</evidence>
<dbReference type="GO" id="GO:0006397">
    <property type="term" value="P:mRNA processing"/>
    <property type="evidence" value="ECO:0007669"/>
    <property type="project" value="UniProtKB-KW"/>
</dbReference>
<keyword evidence="2" id="KW-0862">Zinc</keyword>
<dbReference type="Proteomes" id="UP000305948">
    <property type="component" value="Unassembled WGS sequence"/>
</dbReference>
<keyword evidence="2" id="KW-0863">Zinc-finger</keyword>
<keyword evidence="5" id="KW-1185">Reference proteome</keyword>
<accession>A0A5C3NF33</accession>
<dbReference type="GO" id="GO:0008270">
    <property type="term" value="F:zinc ion binding"/>
    <property type="evidence" value="ECO:0007669"/>
    <property type="project" value="UniProtKB-KW"/>
</dbReference>
<dbReference type="Gene3D" id="4.10.60.10">
    <property type="entry name" value="Zinc finger, CCHC-type"/>
    <property type="match status" value="1"/>
</dbReference>
<name>A0A5C3NF33_9AGAM</name>
<evidence type="ECO:0000313" key="4">
    <source>
        <dbReference type="EMBL" id="TFK56354.1"/>
    </source>
</evidence>
<protein>
    <recommendedName>
        <fullName evidence="3">CCHC-type domain-containing protein</fullName>
    </recommendedName>
</protein>
<dbReference type="EMBL" id="ML213503">
    <property type="protein sequence ID" value="TFK56354.1"/>
    <property type="molecule type" value="Genomic_DNA"/>
</dbReference>
<feature type="domain" description="CCHC-type" evidence="3">
    <location>
        <begin position="37"/>
        <end position="53"/>
    </location>
</feature>
<dbReference type="InterPro" id="IPR001878">
    <property type="entry name" value="Znf_CCHC"/>
</dbReference>
<evidence type="ECO:0000256" key="1">
    <source>
        <dbReference type="ARBA" id="ARBA00022664"/>
    </source>
</evidence>
<dbReference type="PROSITE" id="PS50158">
    <property type="entry name" value="ZF_CCHC"/>
    <property type="match status" value="1"/>
</dbReference>
<keyword evidence="2" id="KW-0479">Metal-binding</keyword>
<keyword evidence="1" id="KW-0507">mRNA processing</keyword>
<evidence type="ECO:0000259" key="3">
    <source>
        <dbReference type="PROSITE" id="PS50158"/>
    </source>
</evidence>
<sequence length="70" mass="7995">MSCRILLDEEGRRIRTPDTSIDMALAARGPHAQASWRCYKCNERGHIARNCPRGKEEKVNFALANEEFGF</sequence>
<evidence type="ECO:0000256" key="2">
    <source>
        <dbReference type="PROSITE-ProRule" id="PRU00047"/>
    </source>
</evidence>
<proteinExistence type="predicted"/>
<dbReference type="InterPro" id="IPR036875">
    <property type="entry name" value="Znf_CCHC_sf"/>
</dbReference>
<reference evidence="4 5" key="1">
    <citation type="journal article" date="2019" name="Nat. Ecol. Evol.">
        <title>Megaphylogeny resolves global patterns of mushroom evolution.</title>
        <authorList>
            <person name="Varga T."/>
            <person name="Krizsan K."/>
            <person name="Foldi C."/>
            <person name="Dima B."/>
            <person name="Sanchez-Garcia M."/>
            <person name="Sanchez-Ramirez S."/>
            <person name="Szollosi G.J."/>
            <person name="Szarkandi J.G."/>
            <person name="Papp V."/>
            <person name="Albert L."/>
            <person name="Andreopoulos W."/>
            <person name="Angelini C."/>
            <person name="Antonin V."/>
            <person name="Barry K.W."/>
            <person name="Bougher N.L."/>
            <person name="Buchanan P."/>
            <person name="Buyck B."/>
            <person name="Bense V."/>
            <person name="Catcheside P."/>
            <person name="Chovatia M."/>
            <person name="Cooper J."/>
            <person name="Damon W."/>
            <person name="Desjardin D."/>
            <person name="Finy P."/>
            <person name="Geml J."/>
            <person name="Haridas S."/>
            <person name="Hughes K."/>
            <person name="Justo A."/>
            <person name="Karasinski D."/>
            <person name="Kautmanova I."/>
            <person name="Kiss B."/>
            <person name="Kocsube S."/>
            <person name="Kotiranta H."/>
            <person name="LaButti K.M."/>
            <person name="Lechner B.E."/>
            <person name="Liimatainen K."/>
            <person name="Lipzen A."/>
            <person name="Lukacs Z."/>
            <person name="Mihaltcheva S."/>
            <person name="Morgado L.N."/>
            <person name="Niskanen T."/>
            <person name="Noordeloos M.E."/>
            <person name="Ohm R.A."/>
            <person name="Ortiz-Santana B."/>
            <person name="Ovrebo C."/>
            <person name="Racz N."/>
            <person name="Riley R."/>
            <person name="Savchenko A."/>
            <person name="Shiryaev A."/>
            <person name="Soop K."/>
            <person name="Spirin V."/>
            <person name="Szebenyi C."/>
            <person name="Tomsovsky M."/>
            <person name="Tulloss R.E."/>
            <person name="Uehling J."/>
            <person name="Grigoriev I.V."/>
            <person name="Vagvolgyi C."/>
            <person name="Papp T."/>
            <person name="Martin F.M."/>
            <person name="Miettinen O."/>
            <person name="Hibbett D.S."/>
            <person name="Nagy L.G."/>
        </authorList>
    </citation>
    <scope>NUCLEOTIDE SEQUENCE [LARGE SCALE GENOMIC DNA]</scope>
    <source>
        <strain evidence="4 5">OMC1185</strain>
    </source>
</reference>
<dbReference type="AlphaFoldDB" id="A0A5C3NF33"/>
<organism evidence="4 5">
    <name type="scientific">Heliocybe sulcata</name>
    <dbReference type="NCBI Taxonomy" id="5364"/>
    <lineage>
        <taxon>Eukaryota</taxon>
        <taxon>Fungi</taxon>
        <taxon>Dikarya</taxon>
        <taxon>Basidiomycota</taxon>
        <taxon>Agaricomycotina</taxon>
        <taxon>Agaricomycetes</taxon>
        <taxon>Gloeophyllales</taxon>
        <taxon>Gloeophyllaceae</taxon>
        <taxon>Heliocybe</taxon>
    </lineage>
</organism>
<dbReference type="Pfam" id="PF00098">
    <property type="entry name" value="zf-CCHC"/>
    <property type="match status" value="1"/>
</dbReference>
<dbReference type="SUPFAM" id="SSF57756">
    <property type="entry name" value="Retrovirus zinc finger-like domains"/>
    <property type="match status" value="1"/>
</dbReference>
<gene>
    <name evidence="4" type="ORF">OE88DRAFT_1649593</name>
</gene>
<dbReference type="SMART" id="SM00343">
    <property type="entry name" value="ZnF_C2HC"/>
    <property type="match status" value="1"/>
</dbReference>
<dbReference type="OrthoDB" id="3341596at2759"/>